<name>A0ABR6DMQ0_9FLAO</name>
<accession>A0ABR6DMQ0</accession>
<keyword evidence="1" id="KW-1133">Transmembrane helix</keyword>
<evidence type="ECO:0000313" key="2">
    <source>
        <dbReference type="EMBL" id="MBA9072591.1"/>
    </source>
</evidence>
<evidence type="ECO:0000256" key="1">
    <source>
        <dbReference type="SAM" id="Phobius"/>
    </source>
</evidence>
<evidence type="ECO:0008006" key="4">
    <source>
        <dbReference type="Google" id="ProtNLM"/>
    </source>
</evidence>
<dbReference type="RefSeq" id="WP_182492597.1">
    <property type="nucleotide sequence ID" value="NZ_JACJIS010000001.1"/>
</dbReference>
<feature type="transmembrane region" description="Helical" evidence="1">
    <location>
        <begin position="71"/>
        <end position="91"/>
    </location>
</feature>
<dbReference type="EMBL" id="JACJIS010000001">
    <property type="protein sequence ID" value="MBA9072591.1"/>
    <property type="molecule type" value="Genomic_DNA"/>
</dbReference>
<sequence length="287" mass="33293">MKYLVIVCFLVLSLFVVKQYDEINNLNSKIDSLSGRLEKSAICDTETLKELSKQQYKEDFYLNQLSNSTTLILSVIGFALVLAGVSSYFIIDEKLEIIKQNFRTEHELLSTLFTNTINTQNISIDTFRKDMNANTTQNIADYKELEHKMLDVKNDLDFESATIKHNEGNEALSYGQLGVFIFFRFRSMSSTSKNIAYYKSRKLDDLAQSSIDLLNSRLENLHSKIENYITSNNLQKYRLSDIDYDRKMLMYDISEINKEGNIKTFDLTNKIYGFLDFTEENQNTDTN</sequence>
<comment type="caution">
    <text evidence="2">The sequence shown here is derived from an EMBL/GenBank/DDBJ whole genome shotgun (WGS) entry which is preliminary data.</text>
</comment>
<dbReference type="Proteomes" id="UP000555003">
    <property type="component" value="Unassembled WGS sequence"/>
</dbReference>
<keyword evidence="3" id="KW-1185">Reference proteome</keyword>
<keyword evidence="1" id="KW-0812">Transmembrane</keyword>
<protein>
    <recommendedName>
        <fullName evidence="4">Two-component sensor histidine kinase</fullName>
    </recommendedName>
</protein>
<organism evidence="2 3">
    <name type="scientific">Flavobacterium gossypii</name>
    <dbReference type="NCBI Taxonomy" id="1646119"/>
    <lineage>
        <taxon>Bacteria</taxon>
        <taxon>Pseudomonadati</taxon>
        <taxon>Bacteroidota</taxon>
        <taxon>Flavobacteriia</taxon>
        <taxon>Flavobacteriales</taxon>
        <taxon>Flavobacteriaceae</taxon>
        <taxon>Flavobacterium</taxon>
    </lineage>
</organism>
<gene>
    <name evidence="2" type="ORF">GGR22_000717</name>
</gene>
<keyword evidence="1" id="KW-0472">Membrane</keyword>
<proteinExistence type="predicted"/>
<evidence type="ECO:0000313" key="3">
    <source>
        <dbReference type="Proteomes" id="UP000555003"/>
    </source>
</evidence>
<reference evidence="2 3" key="1">
    <citation type="submission" date="2020-08" db="EMBL/GenBank/DDBJ databases">
        <title>Genomic Encyclopedia of Type Strains, Phase IV (KMG-IV): sequencing the most valuable type-strain genomes for metagenomic binning, comparative biology and taxonomic classification.</title>
        <authorList>
            <person name="Goeker M."/>
        </authorList>
    </citation>
    <scope>NUCLEOTIDE SEQUENCE [LARGE SCALE GENOMIC DNA]</scope>
    <source>
        <strain evidence="2 3">DSM 100397</strain>
    </source>
</reference>